<accession>A0A7Y8FEY5</accession>
<dbReference type="RefSeq" id="WP_177115002.1">
    <property type="nucleotide sequence ID" value="NZ_JACARF010000023.1"/>
</dbReference>
<sequence>MTQSSTQTTTFTTTDVEAVVRRITADLVMIASSSGAVTEERAREWGNDIELLAKNGYLNYVDLTLLSHGVEQKATRFYVNESGTLANDRPGDARWPKVAGPHLRIVLSHHRTYDQQAQEKLAGRMKISWMTSNDDISHSRLTQSGGREYSSNGYGMQRKDYT</sequence>
<feature type="domain" description="Bacterial HORMA" evidence="2">
    <location>
        <begin position="1"/>
        <end position="161"/>
    </location>
</feature>
<feature type="region of interest" description="Disordered" evidence="1">
    <location>
        <begin position="137"/>
        <end position="162"/>
    </location>
</feature>
<evidence type="ECO:0000313" key="3">
    <source>
        <dbReference type="EMBL" id="NWE77699.1"/>
    </source>
</evidence>
<proteinExistence type="predicted"/>
<name>A0A7Y8FEY5_9PSED</name>
<comment type="caution">
    <text evidence="3">The sequence shown here is derived from an EMBL/GenBank/DDBJ whole genome shotgun (WGS) entry which is preliminary data.</text>
</comment>
<evidence type="ECO:0000256" key="1">
    <source>
        <dbReference type="SAM" id="MobiDB-lite"/>
    </source>
</evidence>
<reference evidence="3 4" key="1">
    <citation type="submission" date="2020-04" db="EMBL/GenBank/DDBJ databases">
        <title>Molecular characterization of pseudomonads from Agaricus bisporus reveal novel blotch 2 pathogens in Western Europe.</title>
        <authorList>
            <person name="Taparia T."/>
            <person name="Krijger M."/>
            <person name="Haynes E."/>
            <person name="Elpinstone J.G."/>
            <person name="Noble R."/>
            <person name="Van Der Wolf J."/>
        </authorList>
    </citation>
    <scope>NUCLEOTIDE SEQUENCE [LARGE SCALE GENOMIC DNA]</scope>
    <source>
        <strain evidence="3 4">IPO3781</strain>
    </source>
</reference>
<dbReference type="InterPro" id="IPR041162">
    <property type="entry name" value="Bact_HORMA_1"/>
</dbReference>
<organism evidence="3 4">
    <name type="scientific">Pseudomonas yamanorum</name>
    <dbReference type="NCBI Taxonomy" id="515393"/>
    <lineage>
        <taxon>Bacteria</taxon>
        <taxon>Pseudomonadati</taxon>
        <taxon>Pseudomonadota</taxon>
        <taxon>Gammaproteobacteria</taxon>
        <taxon>Pseudomonadales</taxon>
        <taxon>Pseudomonadaceae</taxon>
        <taxon>Pseudomonas</taxon>
    </lineage>
</organism>
<gene>
    <name evidence="3" type="ORF">HX828_19200</name>
</gene>
<evidence type="ECO:0000259" key="2">
    <source>
        <dbReference type="Pfam" id="PF18138"/>
    </source>
</evidence>
<dbReference type="Pfam" id="PF18138">
    <property type="entry name" value="bacHORMA_1"/>
    <property type="match status" value="1"/>
</dbReference>
<feature type="compositionally biased region" description="Polar residues" evidence="1">
    <location>
        <begin position="137"/>
        <end position="154"/>
    </location>
</feature>
<dbReference type="Proteomes" id="UP000537188">
    <property type="component" value="Unassembled WGS sequence"/>
</dbReference>
<dbReference type="AlphaFoldDB" id="A0A7Y8FEY5"/>
<protein>
    <recommendedName>
        <fullName evidence="2">Bacterial HORMA domain-containing protein</fullName>
    </recommendedName>
</protein>
<evidence type="ECO:0000313" key="4">
    <source>
        <dbReference type="Proteomes" id="UP000537188"/>
    </source>
</evidence>
<dbReference type="EMBL" id="JACARF010000023">
    <property type="protein sequence ID" value="NWE77699.1"/>
    <property type="molecule type" value="Genomic_DNA"/>
</dbReference>